<feature type="domain" description="4Fe-4S ferredoxin-type" evidence="8">
    <location>
        <begin position="157"/>
        <end position="186"/>
    </location>
</feature>
<dbReference type="GO" id="GO:0000103">
    <property type="term" value="P:sulfate assimilation"/>
    <property type="evidence" value="ECO:0007669"/>
    <property type="project" value="TreeGrafter"/>
</dbReference>
<evidence type="ECO:0000313" key="10">
    <source>
        <dbReference type="Proteomes" id="UP000199309"/>
    </source>
</evidence>
<keyword evidence="6" id="KW-0408">Iron</keyword>
<feature type="domain" description="4Fe-4S ferredoxin-type" evidence="8">
    <location>
        <begin position="188"/>
        <end position="217"/>
    </location>
</feature>
<dbReference type="InterPro" id="IPR017896">
    <property type="entry name" value="4Fe4S_Fe-S-bd"/>
</dbReference>
<evidence type="ECO:0000256" key="4">
    <source>
        <dbReference type="ARBA" id="ARBA00022723"/>
    </source>
</evidence>
<evidence type="ECO:0000256" key="7">
    <source>
        <dbReference type="ARBA" id="ARBA00023014"/>
    </source>
</evidence>
<evidence type="ECO:0000256" key="5">
    <source>
        <dbReference type="ARBA" id="ARBA00023002"/>
    </source>
</evidence>
<dbReference type="InterPro" id="IPR036136">
    <property type="entry name" value="Nit/Sulf_reduc_fer-like_dom_sf"/>
</dbReference>
<dbReference type="GO" id="GO:0046872">
    <property type="term" value="F:metal ion binding"/>
    <property type="evidence" value="ECO:0007669"/>
    <property type="project" value="UniProtKB-KW"/>
</dbReference>
<evidence type="ECO:0000259" key="8">
    <source>
        <dbReference type="PROSITE" id="PS51379"/>
    </source>
</evidence>
<dbReference type="SUPFAM" id="SSF54862">
    <property type="entry name" value="4Fe-4S ferredoxins"/>
    <property type="match status" value="1"/>
</dbReference>
<dbReference type="InterPro" id="IPR017900">
    <property type="entry name" value="4Fe4S_Fe_S_CS"/>
</dbReference>
<dbReference type="STRING" id="349095.SAMN05660299_02658"/>
<comment type="similarity">
    <text evidence="1">Belongs to the nitrite and sulfite reductase 4Fe-4S domain family.</text>
</comment>
<dbReference type="GO" id="GO:0051539">
    <property type="term" value="F:4 iron, 4 sulfur cluster binding"/>
    <property type="evidence" value="ECO:0007669"/>
    <property type="project" value="UniProtKB-KW"/>
</dbReference>
<dbReference type="EMBL" id="FNHQ01000045">
    <property type="protein sequence ID" value="SDN39900.1"/>
    <property type="molecule type" value="Genomic_DNA"/>
</dbReference>
<dbReference type="GO" id="GO:0050311">
    <property type="term" value="F:sulfite reductase (ferredoxin) activity"/>
    <property type="evidence" value="ECO:0007669"/>
    <property type="project" value="TreeGrafter"/>
</dbReference>
<evidence type="ECO:0000313" key="9">
    <source>
        <dbReference type="EMBL" id="SDN39900.1"/>
    </source>
</evidence>
<dbReference type="SUPFAM" id="SSF56014">
    <property type="entry name" value="Nitrite and sulphite reductase 4Fe-4S domain-like"/>
    <property type="match status" value="1"/>
</dbReference>
<dbReference type="GO" id="GO:0016002">
    <property type="term" value="F:sulfite reductase activity"/>
    <property type="evidence" value="ECO:0007669"/>
    <property type="project" value="TreeGrafter"/>
</dbReference>
<dbReference type="PANTHER" id="PTHR11493">
    <property type="entry name" value="SULFITE REDUCTASE [NADPH] SUBUNIT BETA-RELATED"/>
    <property type="match status" value="1"/>
</dbReference>
<keyword evidence="5" id="KW-0560">Oxidoreductase</keyword>
<dbReference type="Pfam" id="PF01077">
    <property type="entry name" value="NIR_SIR"/>
    <property type="match status" value="1"/>
</dbReference>
<dbReference type="PANTHER" id="PTHR11493:SF54">
    <property type="entry name" value="ANAEROBIC SULFITE REDUCTASE SUBUNIT C"/>
    <property type="match status" value="1"/>
</dbReference>
<dbReference type="Pfam" id="PF00037">
    <property type="entry name" value="Fer4"/>
    <property type="match status" value="1"/>
</dbReference>
<name>A0A1H0B2N0_9FIRM</name>
<accession>A0A1H0B2N0</accession>
<keyword evidence="4" id="KW-0479">Metal-binding</keyword>
<dbReference type="Gene3D" id="3.30.70.20">
    <property type="match status" value="1"/>
</dbReference>
<dbReference type="Gene3D" id="3.90.480.10">
    <property type="entry name" value="Sulfite Reductase Hemoprotein,Domain 2"/>
    <property type="match status" value="1"/>
</dbReference>
<dbReference type="InterPro" id="IPR006066">
    <property type="entry name" value="NO2/SO3_Rdtase_FeS/sirohaem_BS"/>
</dbReference>
<organism evidence="9 10">
    <name type="scientific">Megasphaera paucivorans</name>
    <dbReference type="NCBI Taxonomy" id="349095"/>
    <lineage>
        <taxon>Bacteria</taxon>
        <taxon>Bacillati</taxon>
        <taxon>Bacillota</taxon>
        <taxon>Negativicutes</taxon>
        <taxon>Veillonellales</taxon>
        <taxon>Veillonellaceae</taxon>
        <taxon>Megasphaera</taxon>
    </lineage>
</organism>
<evidence type="ECO:0000256" key="2">
    <source>
        <dbReference type="ARBA" id="ARBA00022485"/>
    </source>
</evidence>
<keyword evidence="3" id="KW-0349">Heme</keyword>
<dbReference type="SUPFAM" id="SSF55124">
    <property type="entry name" value="Nitrite/Sulfite reductase N-terminal domain-like"/>
    <property type="match status" value="1"/>
</dbReference>
<dbReference type="InterPro" id="IPR045854">
    <property type="entry name" value="NO2/SO3_Rdtase_4Fe4S_sf"/>
</dbReference>
<dbReference type="PRINTS" id="PR00397">
    <property type="entry name" value="SIROHAEM"/>
</dbReference>
<keyword evidence="10" id="KW-1185">Reference proteome</keyword>
<keyword evidence="7" id="KW-0411">Iron-sulfur</keyword>
<keyword evidence="2" id="KW-0004">4Fe-4S</keyword>
<dbReference type="GO" id="GO:0009337">
    <property type="term" value="C:sulfite reductase complex (NADPH)"/>
    <property type="evidence" value="ECO:0007669"/>
    <property type="project" value="TreeGrafter"/>
</dbReference>
<dbReference type="Gene3D" id="3.30.413.10">
    <property type="entry name" value="Sulfite Reductase Hemoprotein, domain 1"/>
    <property type="match status" value="2"/>
</dbReference>
<sequence length="287" mass="31191">MTDINFAELKKGGFMKQKQKDYFSMRLKTIGGQVTAEQLETIQLVSQKYGKGYIHLTSRQGIEIPFIGTENIDAVKRELAAGGVQNGVCGARLRTITACQGSVICPSGLIDTQQLAEDCDHRYGGREFPCKFKIGITGCPNNCLKAEENDLGIKGGIIPQWNAEKCIFCGVCVPVCPTKAITVDKDTHTLAFIEEKCCYCGACFKSCPASAWGGQSGYVVSLGGLYGKQIAIGKHILPIISNAETLHKVITVTLDFFASHAKQGERFAKTLDRVGWNTLKAAIEEIL</sequence>
<proteinExistence type="inferred from homology"/>
<evidence type="ECO:0000256" key="6">
    <source>
        <dbReference type="ARBA" id="ARBA00023004"/>
    </source>
</evidence>
<dbReference type="RefSeq" id="WP_091652855.1">
    <property type="nucleotide sequence ID" value="NZ_FNHQ01000045.1"/>
</dbReference>
<reference evidence="9 10" key="1">
    <citation type="submission" date="2016-10" db="EMBL/GenBank/DDBJ databases">
        <authorList>
            <person name="de Groot N.N."/>
        </authorList>
    </citation>
    <scope>NUCLEOTIDE SEQUENCE [LARGE SCALE GENOMIC DNA]</scope>
    <source>
        <strain evidence="9 10">DSM 16981</strain>
    </source>
</reference>
<evidence type="ECO:0000256" key="1">
    <source>
        <dbReference type="ARBA" id="ARBA00010429"/>
    </source>
</evidence>
<gene>
    <name evidence="9" type="ORF">SAMN05660299_02658</name>
</gene>
<dbReference type="OrthoDB" id="9800558at2"/>
<dbReference type="PROSITE" id="PS00198">
    <property type="entry name" value="4FE4S_FER_1"/>
    <property type="match status" value="2"/>
</dbReference>
<dbReference type="InterPro" id="IPR005117">
    <property type="entry name" value="NiRdtase/SiRdtase_haem-b_fer"/>
</dbReference>
<dbReference type="InterPro" id="IPR006067">
    <property type="entry name" value="NO2/SO3_Rdtase_4Fe4S_dom"/>
</dbReference>
<dbReference type="PROSITE" id="PS00365">
    <property type="entry name" value="NIR_SIR"/>
    <property type="match status" value="1"/>
</dbReference>
<protein>
    <submittedName>
        <fullName evidence="9">Dissimilatory sulfite reductase (Desulfoviridin), alpha and beta subunits</fullName>
    </submittedName>
</protein>
<evidence type="ECO:0000256" key="3">
    <source>
        <dbReference type="ARBA" id="ARBA00022617"/>
    </source>
</evidence>
<dbReference type="Proteomes" id="UP000199309">
    <property type="component" value="Unassembled WGS sequence"/>
</dbReference>
<dbReference type="GO" id="GO:0020037">
    <property type="term" value="F:heme binding"/>
    <property type="evidence" value="ECO:0007669"/>
    <property type="project" value="InterPro"/>
</dbReference>
<dbReference type="AlphaFoldDB" id="A0A1H0B2N0"/>
<dbReference type="InterPro" id="IPR045169">
    <property type="entry name" value="NO2/SO3_Rdtase_4Fe4S_prot"/>
</dbReference>
<dbReference type="PROSITE" id="PS51379">
    <property type="entry name" value="4FE4S_FER_2"/>
    <property type="match status" value="2"/>
</dbReference>
<dbReference type="Pfam" id="PF03460">
    <property type="entry name" value="NIR_SIR_ferr"/>
    <property type="match status" value="1"/>
</dbReference>